<protein>
    <submittedName>
        <fullName evidence="2">Uncharacterized protein</fullName>
    </submittedName>
</protein>
<dbReference type="Proteomes" id="UP000064967">
    <property type="component" value="Chromosome"/>
</dbReference>
<proteinExistence type="predicted"/>
<dbReference type="AlphaFoldDB" id="A0A0K1PTX5"/>
<evidence type="ECO:0000313" key="2">
    <source>
        <dbReference type="EMBL" id="AKU96993.1"/>
    </source>
</evidence>
<dbReference type="KEGG" id="llu:AKJ09_03657"/>
<keyword evidence="1" id="KW-0175">Coiled coil</keyword>
<dbReference type="STRING" id="1391654.AKJ09_03657"/>
<feature type="coiled-coil region" evidence="1">
    <location>
        <begin position="44"/>
        <end position="78"/>
    </location>
</feature>
<accession>A0A0K1PTX5</accession>
<keyword evidence="3" id="KW-1185">Reference proteome</keyword>
<dbReference type="RefSeq" id="WP_146648208.1">
    <property type="nucleotide sequence ID" value="NZ_CP012333.1"/>
</dbReference>
<evidence type="ECO:0000313" key="3">
    <source>
        <dbReference type="Proteomes" id="UP000064967"/>
    </source>
</evidence>
<gene>
    <name evidence="2" type="ORF">AKJ09_03657</name>
</gene>
<name>A0A0K1PTX5_9BACT</name>
<reference evidence="2 3" key="1">
    <citation type="submission" date="2015-08" db="EMBL/GenBank/DDBJ databases">
        <authorList>
            <person name="Babu N.S."/>
            <person name="Beckwith C.J."/>
            <person name="Beseler K.G."/>
            <person name="Brison A."/>
            <person name="Carone J.V."/>
            <person name="Caskin T.P."/>
            <person name="Diamond M."/>
            <person name="Durham M.E."/>
            <person name="Foxe J.M."/>
            <person name="Go M."/>
            <person name="Henderson B.A."/>
            <person name="Jones I.B."/>
            <person name="McGettigan J.A."/>
            <person name="Micheletti S.J."/>
            <person name="Nasrallah M.E."/>
            <person name="Ortiz D."/>
            <person name="Piller C.R."/>
            <person name="Privatt S.R."/>
            <person name="Schneider S.L."/>
            <person name="Sharp S."/>
            <person name="Smith T.C."/>
            <person name="Stanton J.D."/>
            <person name="Ullery H.E."/>
            <person name="Wilson R.J."/>
            <person name="Serrano M.G."/>
            <person name="Buck G."/>
            <person name="Lee V."/>
            <person name="Wang Y."/>
            <person name="Carvalho R."/>
            <person name="Voegtly L."/>
            <person name="Shi R."/>
            <person name="Duckworth R."/>
            <person name="Johnson A."/>
            <person name="Loviza R."/>
            <person name="Walstead R."/>
            <person name="Shah Z."/>
            <person name="Kiflezghi M."/>
            <person name="Wade K."/>
            <person name="Ball S.L."/>
            <person name="Bradley K.W."/>
            <person name="Asai D.J."/>
            <person name="Bowman C.A."/>
            <person name="Russell D.A."/>
            <person name="Pope W.H."/>
            <person name="Jacobs-Sera D."/>
            <person name="Hendrix R.W."/>
            <person name="Hatfull G.F."/>
        </authorList>
    </citation>
    <scope>NUCLEOTIDE SEQUENCE [LARGE SCALE GENOMIC DNA]</scope>
    <source>
        <strain evidence="2 3">DSM 27648</strain>
    </source>
</reference>
<sequence>MPPEDKPPMPPLPKTTVQLEVPPDWAIELSKKVADGFSDVNRRLVNIESNQDLLTENYKDLTKRTTALGERMDRLEERQESNSIRVQSGSEVDAKHDAAIAGLVTKVDAVDGKVDTLAASHDAGIAKLAGLMDKPLVRKVGVAAAGLAIAALTAATSYLAGHQQQPAPPTPTIVIAPPAATEIHK</sequence>
<organism evidence="2 3">
    <name type="scientific">Labilithrix luteola</name>
    <dbReference type="NCBI Taxonomy" id="1391654"/>
    <lineage>
        <taxon>Bacteria</taxon>
        <taxon>Pseudomonadati</taxon>
        <taxon>Myxococcota</taxon>
        <taxon>Polyangia</taxon>
        <taxon>Polyangiales</taxon>
        <taxon>Labilitrichaceae</taxon>
        <taxon>Labilithrix</taxon>
    </lineage>
</organism>
<evidence type="ECO:0000256" key="1">
    <source>
        <dbReference type="SAM" id="Coils"/>
    </source>
</evidence>
<dbReference type="EMBL" id="CP012333">
    <property type="protein sequence ID" value="AKU96993.1"/>
    <property type="molecule type" value="Genomic_DNA"/>
</dbReference>